<name>A0A1M6F0I1_9FIRM</name>
<protein>
    <recommendedName>
        <fullName evidence="3">PIN domain-containing protein</fullName>
    </recommendedName>
</protein>
<evidence type="ECO:0000313" key="1">
    <source>
        <dbReference type="EMBL" id="SHI91175.1"/>
    </source>
</evidence>
<reference evidence="2" key="1">
    <citation type="submission" date="2016-11" db="EMBL/GenBank/DDBJ databases">
        <authorList>
            <person name="Varghese N."/>
            <person name="Submissions S."/>
        </authorList>
    </citation>
    <scope>NUCLEOTIDE SEQUENCE [LARGE SCALE GENOMIC DNA]</scope>
    <source>
        <strain evidence="2">DSM 16057</strain>
    </source>
</reference>
<sequence length="192" mass="22156">MKILSNPVAVSDADVLIKLCKAGHLDILKKFFVDVIIPKRVFEEVESKLEKRFFKVFKKALTCGWIRMVDIYDNNVFNHEEITAMAIIMNSFRYALDDGEREAFALANELNIPFLLSDDRNAKRIIEFNSTIVSLSYVEVLSLAIITNIIRLNDTKNIHQKINSIVNRPINVPFEVLHKRAKKRFDSIGLFK</sequence>
<dbReference type="Pfam" id="PF11848">
    <property type="entry name" value="DUF3368"/>
    <property type="match status" value="1"/>
</dbReference>
<dbReference type="InterPro" id="IPR021799">
    <property type="entry name" value="PIN-like_prokaryotic"/>
</dbReference>
<dbReference type="PANTHER" id="PTHR39550:SF1">
    <property type="entry name" value="SLL0658 PROTEIN"/>
    <property type="match status" value="1"/>
</dbReference>
<dbReference type="PANTHER" id="PTHR39550">
    <property type="entry name" value="SLL0658 PROTEIN"/>
    <property type="match status" value="1"/>
</dbReference>
<dbReference type="STRING" id="1121432.SAMN02745219_01350"/>
<dbReference type="AlphaFoldDB" id="A0A1M6F0I1"/>
<dbReference type="EMBL" id="FQZM01000014">
    <property type="protein sequence ID" value="SHI91175.1"/>
    <property type="molecule type" value="Genomic_DNA"/>
</dbReference>
<gene>
    <name evidence="1" type="ORF">SAMN02745219_01350</name>
</gene>
<proteinExistence type="predicted"/>
<accession>A0A1M6F0I1</accession>
<keyword evidence="2" id="KW-1185">Reference proteome</keyword>
<organism evidence="1 2">
    <name type="scientific">Desulfofundulus thermosubterraneus DSM 16057</name>
    <dbReference type="NCBI Taxonomy" id="1121432"/>
    <lineage>
        <taxon>Bacteria</taxon>
        <taxon>Bacillati</taxon>
        <taxon>Bacillota</taxon>
        <taxon>Clostridia</taxon>
        <taxon>Eubacteriales</taxon>
        <taxon>Peptococcaceae</taxon>
        <taxon>Desulfofundulus</taxon>
    </lineage>
</organism>
<dbReference type="RefSeq" id="WP_072868246.1">
    <property type="nucleotide sequence ID" value="NZ_FQZM01000014.1"/>
</dbReference>
<evidence type="ECO:0008006" key="3">
    <source>
        <dbReference type="Google" id="ProtNLM"/>
    </source>
</evidence>
<dbReference type="OrthoDB" id="1809917at2"/>
<evidence type="ECO:0000313" key="2">
    <source>
        <dbReference type="Proteomes" id="UP000184529"/>
    </source>
</evidence>
<dbReference type="Proteomes" id="UP000184529">
    <property type="component" value="Unassembled WGS sequence"/>
</dbReference>